<comment type="caution">
    <text evidence="1">The sequence shown here is derived from an EMBL/GenBank/DDBJ whole genome shotgun (WGS) entry which is preliminary data.</text>
</comment>
<dbReference type="EMBL" id="RHLK01000006">
    <property type="protein sequence ID" value="MVP00468.1"/>
    <property type="molecule type" value="Genomic_DNA"/>
</dbReference>
<protein>
    <submittedName>
        <fullName evidence="1">Helix-turn-helix domain-containing protein</fullName>
    </submittedName>
</protein>
<dbReference type="AlphaFoldDB" id="A0A7X3FIX7"/>
<evidence type="ECO:0000313" key="1">
    <source>
        <dbReference type="EMBL" id="MVP00468.1"/>
    </source>
</evidence>
<reference evidence="1 2" key="1">
    <citation type="journal article" date="2019" name="Microorganisms">
        <title>Paenibacillus lutrae sp. nov., A Chitinolytic Species Isolated from A River Otter in Castril Natural Park, Granada, Spain.</title>
        <authorList>
            <person name="Rodriguez M."/>
            <person name="Reina J.C."/>
            <person name="Bejar V."/>
            <person name="Llamas I."/>
        </authorList>
    </citation>
    <scope>NUCLEOTIDE SEQUENCE [LARGE SCALE GENOMIC DNA]</scope>
    <source>
        <strain evidence="1 2">N10</strain>
    </source>
</reference>
<sequence>MYINSYVIIKIIMRGEQMNREELSQLVNEHILAVPEVIKELGITNQALSSLIERGKLMPIKKVGRTRLFLRQDVEERKQEATLLKEKYRPFD</sequence>
<keyword evidence="2" id="KW-1185">Reference proteome</keyword>
<dbReference type="Proteomes" id="UP000490800">
    <property type="component" value="Unassembled WGS sequence"/>
</dbReference>
<organism evidence="1 2">
    <name type="scientific">Paenibacillus lutrae</name>
    <dbReference type="NCBI Taxonomy" id="2078573"/>
    <lineage>
        <taxon>Bacteria</taxon>
        <taxon>Bacillati</taxon>
        <taxon>Bacillota</taxon>
        <taxon>Bacilli</taxon>
        <taxon>Bacillales</taxon>
        <taxon>Paenibacillaceae</taxon>
        <taxon>Paenibacillus</taxon>
    </lineage>
</organism>
<proteinExistence type="predicted"/>
<name>A0A7X3FIX7_9BACL</name>
<evidence type="ECO:0000313" key="2">
    <source>
        <dbReference type="Proteomes" id="UP000490800"/>
    </source>
</evidence>
<accession>A0A7X3FIX7</accession>
<gene>
    <name evidence="1" type="ORF">EDM21_13190</name>
</gene>